<sequence>MDVLDADEERDIGEASDSDSDDERIVMKTRRSSTRVPVARKRDSSMDDDDDIELELAPADNDIKHPPIPTSTSTSALKFSRSASGRLGQRLLPPQDPAAKKQVAVGGPGPTGNSVGAGEDEDEEGVEHVVLERVERVELPRFRDFEAAALGGSSQAVTSLGMASRGLSLGGQNVSESSKMSIDSIVS</sequence>
<protein>
    <submittedName>
        <fullName evidence="2">Uncharacterized protein</fullName>
    </submittedName>
</protein>
<dbReference type="EMBL" id="QPFP01000022">
    <property type="protein sequence ID" value="TEB30673.1"/>
    <property type="molecule type" value="Genomic_DNA"/>
</dbReference>
<name>A0A4Y7T936_COPMI</name>
<reference evidence="2 3" key="1">
    <citation type="journal article" date="2019" name="Nat. Ecol. Evol.">
        <title>Megaphylogeny resolves global patterns of mushroom evolution.</title>
        <authorList>
            <person name="Varga T."/>
            <person name="Krizsan K."/>
            <person name="Foldi C."/>
            <person name="Dima B."/>
            <person name="Sanchez-Garcia M."/>
            <person name="Sanchez-Ramirez S."/>
            <person name="Szollosi G.J."/>
            <person name="Szarkandi J.G."/>
            <person name="Papp V."/>
            <person name="Albert L."/>
            <person name="Andreopoulos W."/>
            <person name="Angelini C."/>
            <person name="Antonin V."/>
            <person name="Barry K.W."/>
            <person name="Bougher N.L."/>
            <person name="Buchanan P."/>
            <person name="Buyck B."/>
            <person name="Bense V."/>
            <person name="Catcheside P."/>
            <person name="Chovatia M."/>
            <person name="Cooper J."/>
            <person name="Damon W."/>
            <person name="Desjardin D."/>
            <person name="Finy P."/>
            <person name="Geml J."/>
            <person name="Haridas S."/>
            <person name="Hughes K."/>
            <person name="Justo A."/>
            <person name="Karasinski D."/>
            <person name="Kautmanova I."/>
            <person name="Kiss B."/>
            <person name="Kocsube S."/>
            <person name="Kotiranta H."/>
            <person name="LaButti K.M."/>
            <person name="Lechner B.E."/>
            <person name="Liimatainen K."/>
            <person name="Lipzen A."/>
            <person name="Lukacs Z."/>
            <person name="Mihaltcheva S."/>
            <person name="Morgado L.N."/>
            <person name="Niskanen T."/>
            <person name="Noordeloos M.E."/>
            <person name="Ohm R.A."/>
            <person name="Ortiz-Santana B."/>
            <person name="Ovrebo C."/>
            <person name="Racz N."/>
            <person name="Riley R."/>
            <person name="Savchenko A."/>
            <person name="Shiryaev A."/>
            <person name="Soop K."/>
            <person name="Spirin V."/>
            <person name="Szebenyi C."/>
            <person name="Tomsovsky M."/>
            <person name="Tulloss R.E."/>
            <person name="Uehling J."/>
            <person name="Grigoriev I.V."/>
            <person name="Vagvolgyi C."/>
            <person name="Papp T."/>
            <person name="Martin F.M."/>
            <person name="Miettinen O."/>
            <person name="Hibbett D.S."/>
            <person name="Nagy L.G."/>
        </authorList>
    </citation>
    <scope>NUCLEOTIDE SEQUENCE [LARGE SCALE GENOMIC DNA]</scope>
    <source>
        <strain evidence="2 3">FP101781</strain>
    </source>
</reference>
<feature type="compositionally biased region" description="Polar residues" evidence="1">
    <location>
        <begin position="170"/>
        <end position="187"/>
    </location>
</feature>
<evidence type="ECO:0000256" key="1">
    <source>
        <dbReference type="SAM" id="MobiDB-lite"/>
    </source>
</evidence>
<gene>
    <name evidence="2" type="ORF">FA13DRAFT_1792247</name>
</gene>
<dbReference type="AlphaFoldDB" id="A0A4Y7T936"/>
<comment type="caution">
    <text evidence="2">The sequence shown here is derived from an EMBL/GenBank/DDBJ whole genome shotgun (WGS) entry which is preliminary data.</text>
</comment>
<evidence type="ECO:0000313" key="3">
    <source>
        <dbReference type="Proteomes" id="UP000298030"/>
    </source>
</evidence>
<proteinExistence type="predicted"/>
<feature type="region of interest" description="Disordered" evidence="1">
    <location>
        <begin position="1"/>
        <end position="125"/>
    </location>
</feature>
<keyword evidence="3" id="KW-1185">Reference proteome</keyword>
<feature type="compositionally biased region" description="Polar residues" evidence="1">
    <location>
        <begin position="70"/>
        <end position="83"/>
    </location>
</feature>
<dbReference type="Proteomes" id="UP000298030">
    <property type="component" value="Unassembled WGS sequence"/>
</dbReference>
<organism evidence="2 3">
    <name type="scientific">Coprinellus micaceus</name>
    <name type="common">Glistening ink-cap mushroom</name>
    <name type="synonym">Coprinus micaceus</name>
    <dbReference type="NCBI Taxonomy" id="71717"/>
    <lineage>
        <taxon>Eukaryota</taxon>
        <taxon>Fungi</taxon>
        <taxon>Dikarya</taxon>
        <taxon>Basidiomycota</taxon>
        <taxon>Agaricomycotina</taxon>
        <taxon>Agaricomycetes</taxon>
        <taxon>Agaricomycetidae</taxon>
        <taxon>Agaricales</taxon>
        <taxon>Agaricineae</taxon>
        <taxon>Psathyrellaceae</taxon>
        <taxon>Coprinellus</taxon>
    </lineage>
</organism>
<feature type="compositionally biased region" description="Acidic residues" evidence="1">
    <location>
        <begin position="1"/>
        <end position="22"/>
    </location>
</feature>
<feature type="region of interest" description="Disordered" evidence="1">
    <location>
        <begin position="165"/>
        <end position="187"/>
    </location>
</feature>
<evidence type="ECO:0000313" key="2">
    <source>
        <dbReference type="EMBL" id="TEB30673.1"/>
    </source>
</evidence>
<accession>A0A4Y7T936</accession>